<dbReference type="GO" id="GO:0051301">
    <property type="term" value="P:cell division"/>
    <property type="evidence" value="ECO:0007669"/>
    <property type="project" value="InterPro"/>
</dbReference>
<dbReference type="RefSeq" id="WP_187536779.1">
    <property type="nucleotide sequence ID" value="NZ_JACRTL010000008.1"/>
</dbReference>
<gene>
    <name evidence="7" type="ORF">H8702_12070</name>
</gene>
<keyword evidence="2 6" id="KW-0812">Transmembrane</keyword>
<keyword evidence="5 6" id="KW-0472">Membrane</keyword>
<dbReference type="PANTHER" id="PTHR30474">
    <property type="entry name" value="CELL CYCLE PROTEIN"/>
    <property type="match status" value="1"/>
</dbReference>
<keyword evidence="4 6" id="KW-1133">Transmembrane helix</keyword>
<evidence type="ECO:0000256" key="5">
    <source>
        <dbReference type="ARBA" id="ARBA00023136"/>
    </source>
</evidence>
<dbReference type="Pfam" id="PF01098">
    <property type="entry name" value="FTSW_RODA_SPOVE"/>
    <property type="match status" value="1"/>
</dbReference>
<accession>A0A8J6PCK4</accession>
<feature type="transmembrane region" description="Helical" evidence="6">
    <location>
        <begin position="304"/>
        <end position="335"/>
    </location>
</feature>
<dbReference type="Proteomes" id="UP000632659">
    <property type="component" value="Unassembled WGS sequence"/>
</dbReference>
<protein>
    <submittedName>
        <fullName evidence="7">FtsW/RodA/SpoVE family cell cycle protein</fullName>
    </submittedName>
</protein>
<dbReference type="PROSITE" id="PS51257">
    <property type="entry name" value="PROKAR_LIPOPROTEIN"/>
    <property type="match status" value="1"/>
</dbReference>
<evidence type="ECO:0000256" key="2">
    <source>
        <dbReference type="ARBA" id="ARBA00022692"/>
    </source>
</evidence>
<comment type="subcellular location">
    <subcellularLocation>
        <location evidence="1">Membrane</location>
        <topology evidence="1">Multi-pass membrane protein</topology>
    </subcellularLocation>
</comment>
<sequence length="376" mass="40867">MRKVQSALRQRWKTTDMWLLGLCVLLSCFGCLMMVSCYAADFIRFSTVVTQTGAMLLGIVTAIWISLSDFRAAARLWPVWVGIGILLCLLLWTPLGYTPAGSDDRAWLRFGSFSLQPSELLKLAFVYTFSLHLSKVQKNLNRLPQFTLLCLHGAAYTALVMVQGDFGSATVFLAMFVVMIFAAGLSLKFLLAGAVMLAAAVPLVWQFVLPGYLKDRFYVAWDPASDPLGSGYQQYKGQVALGSGQWFGRGLFAKGLVDVPEGHNDFVFAHIGQTLGFAGCVATVLMLVLICGKILRVARKSDSLLGSCICCGVFAILFYQSLVNIGMVLCLIPVIGITLPFVSGGGTSLLISFLGIGMVMSVSRQNKAGYIFHGIE</sequence>
<dbReference type="AlphaFoldDB" id="A0A8J6PCK4"/>
<feature type="transmembrane region" description="Helical" evidence="6">
    <location>
        <begin position="49"/>
        <end position="67"/>
    </location>
</feature>
<feature type="transmembrane region" description="Helical" evidence="6">
    <location>
        <begin position="169"/>
        <end position="187"/>
    </location>
</feature>
<reference evidence="7" key="1">
    <citation type="submission" date="2020-08" db="EMBL/GenBank/DDBJ databases">
        <title>Genome public.</title>
        <authorList>
            <person name="Liu C."/>
            <person name="Sun Q."/>
        </authorList>
    </citation>
    <scope>NUCLEOTIDE SEQUENCE</scope>
    <source>
        <strain evidence="7">NSJ-15</strain>
    </source>
</reference>
<feature type="transmembrane region" description="Helical" evidence="6">
    <location>
        <begin position="79"/>
        <end position="97"/>
    </location>
</feature>
<comment type="caution">
    <text evidence="7">The sequence shown here is derived from an EMBL/GenBank/DDBJ whole genome shotgun (WGS) entry which is preliminary data.</text>
</comment>
<dbReference type="GO" id="GO:0005886">
    <property type="term" value="C:plasma membrane"/>
    <property type="evidence" value="ECO:0007669"/>
    <property type="project" value="TreeGrafter"/>
</dbReference>
<evidence type="ECO:0000313" key="8">
    <source>
        <dbReference type="Proteomes" id="UP000632659"/>
    </source>
</evidence>
<keyword evidence="8" id="KW-1185">Reference proteome</keyword>
<evidence type="ECO:0000313" key="7">
    <source>
        <dbReference type="EMBL" id="MBC8611827.1"/>
    </source>
</evidence>
<dbReference type="PANTHER" id="PTHR30474:SF1">
    <property type="entry name" value="PEPTIDOGLYCAN GLYCOSYLTRANSFERASE MRDB"/>
    <property type="match status" value="1"/>
</dbReference>
<evidence type="ECO:0000256" key="6">
    <source>
        <dbReference type="SAM" id="Phobius"/>
    </source>
</evidence>
<dbReference type="GO" id="GO:0032153">
    <property type="term" value="C:cell division site"/>
    <property type="evidence" value="ECO:0007669"/>
    <property type="project" value="TreeGrafter"/>
</dbReference>
<dbReference type="GO" id="GO:0015648">
    <property type="term" value="F:lipid-linked peptidoglycan transporter activity"/>
    <property type="evidence" value="ECO:0007669"/>
    <property type="project" value="TreeGrafter"/>
</dbReference>
<name>A0A8J6PCK4_9FIRM</name>
<keyword evidence="3" id="KW-0133">Cell shape</keyword>
<evidence type="ECO:0000256" key="4">
    <source>
        <dbReference type="ARBA" id="ARBA00022989"/>
    </source>
</evidence>
<dbReference type="GO" id="GO:0008360">
    <property type="term" value="P:regulation of cell shape"/>
    <property type="evidence" value="ECO:0007669"/>
    <property type="project" value="UniProtKB-KW"/>
</dbReference>
<organism evidence="7 8">
    <name type="scientific">Massiliimalia timonensis</name>
    <dbReference type="NCBI Taxonomy" id="1987501"/>
    <lineage>
        <taxon>Bacteria</taxon>
        <taxon>Bacillati</taxon>
        <taxon>Bacillota</taxon>
        <taxon>Clostridia</taxon>
        <taxon>Eubacteriales</taxon>
        <taxon>Oscillospiraceae</taxon>
        <taxon>Massiliimalia</taxon>
    </lineage>
</organism>
<evidence type="ECO:0000256" key="3">
    <source>
        <dbReference type="ARBA" id="ARBA00022960"/>
    </source>
</evidence>
<feature type="transmembrane region" description="Helical" evidence="6">
    <location>
        <begin position="341"/>
        <end position="362"/>
    </location>
</feature>
<feature type="transmembrane region" description="Helical" evidence="6">
    <location>
        <begin position="194"/>
        <end position="213"/>
    </location>
</feature>
<proteinExistence type="predicted"/>
<dbReference type="InterPro" id="IPR001182">
    <property type="entry name" value="FtsW/RodA"/>
</dbReference>
<evidence type="ECO:0000256" key="1">
    <source>
        <dbReference type="ARBA" id="ARBA00004141"/>
    </source>
</evidence>
<feature type="transmembrane region" description="Helical" evidence="6">
    <location>
        <begin position="267"/>
        <end position="292"/>
    </location>
</feature>
<dbReference type="EMBL" id="JACRTL010000008">
    <property type="protein sequence ID" value="MBC8611827.1"/>
    <property type="molecule type" value="Genomic_DNA"/>
</dbReference>